<evidence type="ECO:0000313" key="2">
    <source>
        <dbReference type="Proteomes" id="UP000269154"/>
    </source>
</evidence>
<dbReference type="RefSeq" id="WP_124155814.1">
    <property type="nucleotide sequence ID" value="NZ_CAWOLW010000424.1"/>
</dbReference>
<dbReference type="EMBL" id="RCBY01000480">
    <property type="protein sequence ID" value="RQH18179.1"/>
    <property type="molecule type" value="Genomic_DNA"/>
</dbReference>
<name>A0A3N6QYW4_9CYAN</name>
<organism evidence="1 2">
    <name type="scientific">Okeania hirsuta</name>
    <dbReference type="NCBI Taxonomy" id="1458930"/>
    <lineage>
        <taxon>Bacteria</taxon>
        <taxon>Bacillati</taxon>
        <taxon>Cyanobacteriota</taxon>
        <taxon>Cyanophyceae</taxon>
        <taxon>Oscillatoriophycideae</taxon>
        <taxon>Oscillatoriales</taxon>
        <taxon>Microcoleaceae</taxon>
        <taxon>Okeania</taxon>
    </lineage>
</organism>
<reference evidence="1 2" key="1">
    <citation type="journal article" date="2018" name="ACS Chem. Biol.">
        <title>Ketoreductase domain dysfunction expands chemodiversity: malyngamide biosynthesis in the cyanobacterium Okeania hirsuta.</title>
        <authorList>
            <person name="Moss N.A."/>
            <person name="Leao T."/>
            <person name="Rankin M."/>
            <person name="McCullough T.M."/>
            <person name="Qu P."/>
            <person name="Korobeynikov A."/>
            <person name="Smith J.L."/>
            <person name="Gerwick L."/>
            <person name="Gerwick W.H."/>
        </authorList>
    </citation>
    <scope>NUCLEOTIDE SEQUENCE [LARGE SCALE GENOMIC DNA]</scope>
    <source>
        <strain evidence="1 2">PAB10Feb10-1</strain>
    </source>
</reference>
<dbReference type="PANTHER" id="PTHR15108">
    <property type="entry name" value="N-ACYLGLUCOSAMINE-2-EPIMERASE"/>
    <property type="match status" value="1"/>
</dbReference>
<proteinExistence type="predicted"/>
<accession>A0A3N6QYW4</accession>
<sequence>MNKELFASYAQKYQQALLDNVIPFWMQHSRAEKGGFNTCLSSDGSVYDQDKFIWLQARRVDFRDVINRLEKGVNGWRCLHGAQFLEKYVGTTMEIVFSLAPDGKH</sequence>
<dbReference type="InterPro" id="IPR012341">
    <property type="entry name" value="6hp_glycosidase-like_sf"/>
</dbReference>
<evidence type="ECO:0008006" key="3">
    <source>
        <dbReference type="Google" id="ProtNLM"/>
    </source>
</evidence>
<gene>
    <name evidence="1" type="ORF">D5R40_33055</name>
</gene>
<dbReference type="InterPro" id="IPR008928">
    <property type="entry name" value="6-hairpin_glycosidase_sf"/>
</dbReference>
<dbReference type="Gene3D" id="1.50.10.10">
    <property type="match status" value="1"/>
</dbReference>
<keyword evidence="2" id="KW-1185">Reference proteome</keyword>
<dbReference type="AlphaFoldDB" id="A0A3N6QYW4"/>
<dbReference type="Proteomes" id="UP000269154">
    <property type="component" value="Unassembled WGS sequence"/>
</dbReference>
<dbReference type="SUPFAM" id="SSF48208">
    <property type="entry name" value="Six-hairpin glycosidases"/>
    <property type="match status" value="1"/>
</dbReference>
<dbReference type="OrthoDB" id="5141876at2"/>
<dbReference type="GO" id="GO:0005975">
    <property type="term" value="P:carbohydrate metabolic process"/>
    <property type="evidence" value="ECO:0007669"/>
    <property type="project" value="InterPro"/>
</dbReference>
<evidence type="ECO:0000313" key="1">
    <source>
        <dbReference type="EMBL" id="RQH18179.1"/>
    </source>
</evidence>
<comment type="caution">
    <text evidence="1">The sequence shown here is derived from an EMBL/GenBank/DDBJ whole genome shotgun (WGS) entry which is preliminary data.</text>
</comment>
<protein>
    <recommendedName>
        <fullName evidence="3">N-acylglucosamine 2-epimerase</fullName>
    </recommendedName>
</protein>